<dbReference type="Proteomes" id="UP001607302">
    <property type="component" value="Unassembled WGS sequence"/>
</dbReference>
<reference evidence="2 3" key="1">
    <citation type="journal article" date="2024" name="Ann. Entomol. Soc. Am.">
        <title>Genomic analyses of the southern and eastern yellowjacket wasps (Hymenoptera: Vespidae) reveal evolutionary signatures of social life.</title>
        <authorList>
            <person name="Catto M.A."/>
            <person name="Caine P.B."/>
            <person name="Orr S.E."/>
            <person name="Hunt B.G."/>
            <person name="Goodisman M.A.D."/>
        </authorList>
    </citation>
    <scope>NUCLEOTIDE SEQUENCE [LARGE SCALE GENOMIC DNA]</scope>
    <source>
        <strain evidence="2">233</strain>
        <tissue evidence="2">Head and thorax</tissue>
    </source>
</reference>
<accession>A0ABD1ZT62</accession>
<protein>
    <submittedName>
        <fullName evidence="2">Uncharacterized protein</fullName>
    </submittedName>
</protein>
<dbReference type="EMBL" id="JAUDFV010000173">
    <property type="protein sequence ID" value="KAL2711559.1"/>
    <property type="molecule type" value="Genomic_DNA"/>
</dbReference>
<dbReference type="AlphaFoldDB" id="A0ABD1ZT62"/>
<evidence type="ECO:0000256" key="1">
    <source>
        <dbReference type="SAM" id="MobiDB-lite"/>
    </source>
</evidence>
<feature type="compositionally biased region" description="Acidic residues" evidence="1">
    <location>
        <begin position="23"/>
        <end position="40"/>
    </location>
</feature>
<comment type="caution">
    <text evidence="2">The sequence shown here is derived from an EMBL/GenBank/DDBJ whole genome shotgun (WGS) entry which is preliminary data.</text>
</comment>
<sequence length="82" mass="9107">MDLINGLLGVGIVTPEPNSCQLETEEEEEQEEEEEEEEENTSIPLAMHPNLRSRKSICRATTMEVTRSATDSLGSVCMMGYS</sequence>
<keyword evidence="3" id="KW-1185">Reference proteome</keyword>
<organism evidence="2 3">
    <name type="scientific">Vespula squamosa</name>
    <name type="common">Southern yellow jacket</name>
    <name type="synonym">Wasp</name>
    <dbReference type="NCBI Taxonomy" id="30214"/>
    <lineage>
        <taxon>Eukaryota</taxon>
        <taxon>Metazoa</taxon>
        <taxon>Ecdysozoa</taxon>
        <taxon>Arthropoda</taxon>
        <taxon>Hexapoda</taxon>
        <taxon>Insecta</taxon>
        <taxon>Pterygota</taxon>
        <taxon>Neoptera</taxon>
        <taxon>Endopterygota</taxon>
        <taxon>Hymenoptera</taxon>
        <taxon>Apocrita</taxon>
        <taxon>Aculeata</taxon>
        <taxon>Vespoidea</taxon>
        <taxon>Vespidae</taxon>
        <taxon>Vespinae</taxon>
        <taxon>Vespula</taxon>
    </lineage>
</organism>
<gene>
    <name evidence="2" type="ORF">V1478_018580</name>
</gene>
<name>A0ABD1ZT62_VESSQ</name>
<evidence type="ECO:0000313" key="2">
    <source>
        <dbReference type="EMBL" id="KAL2711559.1"/>
    </source>
</evidence>
<evidence type="ECO:0000313" key="3">
    <source>
        <dbReference type="Proteomes" id="UP001607302"/>
    </source>
</evidence>
<feature type="region of interest" description="Disordered" evidence="1">
    <location>
        <begin position="14"/>
        <end position="50"/>
    </location>
</feature>
<proteinExistence type="predicted"/>